<name>A0A1J3GW17_NOCCA</name>
<reference evidence="1" key="1">
    <citation type="submission" date="2016-07" db="EMBL/GenBank/DDBJ databases">
        <title>De novo transcriptome assembly of four accessions of the metal hyperaccumulator plant Noccaea caerulescens.</title>
        <authorList>
            <person name="Blande D."/>
            <person name="Halimaa P."/>
            <person name="Tervahauta A.I."/>
            <person name="Aarts M.G."/>
            <person name="Karenlampi S.O."/>
        </authorList>
    </citation>
    <scope>NUCLEOTIDE SEQUENCE</scope>
</reference>
<evidence type="ECO:0000313" key="1">
    <source>
        <dbReference type="EMBL" id="JAU59910.1"/>
    </source>
</evidence>
<proteinExistence type="predicted"/>
<organism evidence="1">
    <name type="scientific">Noccaea caerulescens</name>
    <name type="common">Alpine penny-cress</name>
    <name type="synonym">Thlaspi caerulescens</name>
    <dbReference type="NCBI Taxonomy" id="107243"/>
    <lineage>
        <taxon>Eukaryota</taxon>
        <taxon>Viridiplantae</taxon>
        <taxon>Streptophyta</taxon>
        <taxon>Embryophyta</taxon>
        <taxon>Tracheophyta</taxon>
        <taxon>Spermatophyta</taxon>
        <taxon>Magnoliopsida</taxon>
        <taxon>eudicotyledons</taxon>
        <taxon>Gunneridae</taxon>
        <taxon>Pentapetalae</taxon>
        <taxon>rosids</taxon>
        <taxon>malvids</taxon>
        <taxon>Brassicales</taxon>
        <taxon>Brassicaceae</taxon>
        <taxon>Coluteocarpeae</taxon>
        <taxon>Noccaea</taxon>
    </lineage>
</organism>
<dbReference type="AlphaFoldDB" id="A0A1J3GW17"/>
<accession>A0A1J3GW17</accession>
<gene>
    <name evidence="1" type="ORF">LE_TR17227_c19_g1_i1_g.55563</name>
</gene>
<protein>
    <submittedName>
        <fullName evidence="1">Uncharacterized protein</fullName>
    </submittedName>
</protein>
<sequence length="73" mass="8451">MNLKASSNLFESWRDWQQRDRCFFLRHYLWCSLSQCISLAGVNQVTPQFCSISKTIQLDLCNSSTPFTSEANP</sequence>
<dbReference type="EMBL" id="GEVL01017431">
    <property type="protein sequence ID" value="JAU59910.1"/>
    <property type="molecule type" value="Transcribed_RNA"/>
</dbReference>